<comment type="caution">
    <text evidence="1">The sequence shown here is derived from an EMBL/GenBank/DDBJ whole genome shotgun (WGS) entry which is preliminary data.</text>
</comment>
<gene>
    <name evidence="1" type="ORF">H9847_09265</name>
</gene>
<sequence>MPKILWMSPYSLHDTTSGASIHCRAMLENLAQKGFEIWAFSSFVFDRPQGGTTSFGDLKELYARQPNVNIFELNDHRIHYIYLKNTHTYEMERSCIEQMEYFYQFCEILDVFKPDIVLGFGTGMDSYTCFAEAKRQGCATVYMLLNGKHSHFSFPHIDLVLTDSQTTAELYRVRDHISAISCGHFMTPQTVVATERQPTFITMVTPDMEKGVAIFAKLVSVCEQEMPDQKFLVVNSRANFQQSASVLHDPNDKDAFPLRGHSFKNLLMTNGAVDLRPVLANTKAIVVPSLAYESWSRIVSAAQLNDIPALGANVGAIPEAIGNAGIVLDPPQHCLEDPTSLPTDEEIKPWVEALKRLLQGKWTQQLNEAKFQLDAKRLTDNLTMHLLPLCQHFQPRFHQQGRRRP</sequence>
<name>A0A948THL7_9GAMM</name>
<dbReference type="Proteomes" id="UP000733611">
    <property type="component" value="Unassembled WGS sequence"/>
</dbReference>
<dbReference type="AlphaFoldDB" id="A0A948THL7"/>
<dbReference type="Gene3D" id="3.40.50.2000">
    <property type="entry name" value="Glycogen Phosphorylase B"/>
    <property type="match status" value="1"/>
</dbReference>
<dbReference type="SUPFAM" id="SSF53756">
    <property type="entry name" value="UDP-Glycosyltransferase/glycogen phosphorylase"/>
    <property type="match status" value="1"/>
</dbReference>
<organism evidence="1 2">
    <name type="scientific">Candidatus Anaerobiospirillum pullicola</name>
    <dbReference type="NCBI Taxonomy" id="2838451"/>
    <lineage>
        <taxon>Bacteria</taxon>
        <taxon>Pseudomonadati</taxon>
        <taxon>Pseudomonadota</taxon>
        <taxon>Gammaproteobacteria</taxon>
        <taxon>Aeromonadales</taxon>
        <taxon>Succinivibrionaceae</taxon>
        <taxon>Anaerobiospirillum</taxon>
    </lineage>
</organism>
<dbReference type="EMBL" id="JAHLFE010000188">
    <property type="protein sequence ID" value="MBU3845030.1"/>
    <property type="molecule type" value="Genomic_DNA"/>
</dbReference>
<evidence type="ECO:0008006" key="3">
    <source>
        <dbReference type="Google" id="ProtNLM"/>
    </source>
</evidence>
<evidence type="ECO:0000313" key="2">
    <source>
        <dbReference type="Proteomes" id="UP000733611"/>
    </source>
</evidence>
<accession>A0A948THL7</accession>
<reference evidence="1" key="2">
    <citation type="submission" date="2021-04" db="EMBL/GenBank/DDBJ databases">
        <authorList>
            <person name="Gilroy R."/>
        </authorList>
    </citation>
    <scope>NUCLEOTIDE SEQUENCE</scope>
    <source>
        <strain evidence="1">378</strain>
    </source>
</reference>
<reference evidence="1" key="1">
    <citation type="journal article" date="2021" name="PeerJ">
        <title>Extensive microbial diversity within the chicken gut microbiome revealed by metagenomics and culture.</title>
        <authorList>
            <person name="Gilroy R."/>
            <person name="Ravi A."/>
            <person name="Getino M."/>
            <person name="Pursley I."/>
            <person name="Horton D.L."/>
            <person name="Alikhan N.F."/>
            <person name="Baker D."/>
            <person name="Gharbi K."/>
            <person name="Hall N."/>
            <person name="Watson M."/>
            <person name="Adriaenssens E.M."/>
            <person name="Foster-Nyarko E."/>
            <person name="Jarju S."/>
            <person name="Secka A."/>
            <person name="Antonio M."/>
            <person name="Oren A."/>
            <person name="Chaudhuri R.R."/>
            <person name="La Ragione R."/>
            <person name="Hildebrand F."/>
            <person name="Pallen M.J."/>
        </authorList>
    </citation>
    <scope>NUCLEOTIDE SEQUENCE</scope>
    <source>
        <strain evidence="1">378</strain>
    </source>
</reference>
<proteinExistence type="predicted"/>
<protein>
    <recommendedName>
        <fullName evidence="3">Glycosyltransferase</fullName>
    </recommendedName>
</protein>
<evidence type="ECO:0000313" key="1">
    <source>
        <dbReference type="EMBL" id="MBU3845030.1"/>
    </source>
</evidence>